<name>A0ABT6YE49_9BACT</name>
<dbReference type="PROSITE" id="PS50005">
    <property type="entry name" value="TPR"/>
    <property type="match status" value="2"/>
</dbReference>
<feature type="transmembrane region" description="Helical" evidence="5">
    <location>
        <begin position="289"/>
        <end position="309"/>
    </location>
</feature>
<dbReference type="InterPro" id="IPR013105">
    <property type="entry name" value="TPR_2"/>
</dbReference>
<feature type="transmembrane region" description="Helical" evidence="5">
    <location>
        <begin position="246"/>
        <end position="268"/>
    </location>
</feature>
<feature type="transmembrane region" description="Helical" evidence="5">
    <location>
        <begin position="352"/>
        <end position="372"/>
    </location>
</feature>
<feature type="transmembrane region" description="Helical" evidence="5">
    <location>
        <begin position="384"/>
        <end position="402"/>
    </location>
</feature>
<feature type="repeat" description="TPR" evidence="3">
    <location>
        <begin position="592"/>
        <end position="625"/>
    </location>
</feature>
<feature type="transmembrane region" description="Helical" evidence="5">
    <location>
        <begin position="112"/>
        <end position="136"/>
    </location>
</feature>
<evidence type="ECO:0000256" key="2">
    <source>
        <dbReference type="ARBA" id="ARBA00022803"/>
    </source>
</evidence>
<comment type="caution">
    <text evidence="6">The sequence shown here is derived from an EMBL/GenBank/DDBJ whole genome shotgun (WGS) entry which is preliminary data.</text>
</comment>
<keyword evidence="5" id="KW-0812">Transmembrane</keyword>
<dbReference type="Pfam" id="PF13181">
    <property type="entry name" value="TPR_8"/>
    <property type="match status" value="1"/>
</dbReference>
<feature type="repeat" description="TPR" evidence="3">
    <location>
        <begin position="488"/>
        <end position="521"/>
    </location>
</feature>
<feature type="transmembrane region" description="Helical" evidence="5">
    <location>
        <begin position="200"/>
        <end position="226"/>
    </location>
</feature>
<feature type="transmembrane region" description="Helical" evidence="5">
    <location>
        <begin position="148"/>
        <end position="170"/>
    </location>
</feature>
<feature type="transmembrane region" description="Helical" evidence="5">
    <location>
        <begin position="409"/>
        <end position="426"/>
    </location>
</feature>
<keyword evidence="5" id="KW-1133">Transmembrane helix</keyword>
<dbReference type="SUPFAM" id="SSF48452">
    <property type="entry name" value="TPR-like"/>
    <property type="match status" value="1"/>
</dbReference>
<protein>
    <submittedName>
        <fullName evidence="6">Tetratricopeptide repeat protein</fullName>
    </submittedName>
</protein>
<keyword evidence="1" id="KW-0677">Repeat</keyword>
<dbReference type="Pfam" id="PF07719">
    <property type="entry name" value="TPR_2"/>
    <property type="match status" value="1"/>
</dbReference>
<feature type="transmembrane region" description="Helical" evidence="5">
    <location>
        <begin position="329"/>
        <end position="345"/>
    </location>
</feature>
<dbReference type="InterPro" id="IPR052346">
    <property type="entry name" value="O-mannosyl-transferase_TMTC"/>
</dbReference>
<feature type="compositionally biased region" description="Polar residues" evidence="4">
    <location>
        <begin position="10"/>
        <end position="24"/>
    </location>
</feature>
<dbReference type="Gene3D" id="1.25.40.10">
    <property type="entry name" value="Tetratricopeptide repeat domain"/>
    <property type="match status" value="1"/>
</dbReference>
<feature type="transmembrane region" description="Helical" evidence="5">
    <location>
        <begin position="33"/>
        <end position="52"/>
    </location>
</feature>
<dbReference type="PANTHER" id="PTHR44227:SF3">
    <property type="entry name" value="PROTEIN O-MANNOSYL-TRANSFERASE TMTC4"/>
    <property type="match status" value="1"/>
</dbReference>
<dbReference type="EMBL" id="JASHIF010000020">
    <property type="protein sequence ID" value="MDI9861461.1"/>
    <property type="molecule type" value="Genomic_DNA"/>
</dbReference>
<evidence type="ECO:0000256" key="3">
    <source>
        <dbReference type="PROSITE-ProRule" id="PRU00339"/>
    </source>
</evidence>
<evidence type="ECO:0000313" key="7">
    <source>
        <dbReference type="Proteomes" id="UP001236507"/>
    </source>
</evidence>
<dbReference type="PANTHER" id="PTHR44227">
    <property type="match status" value="1"/>
</dbReference>
<proteinExistence type="predicted"/>
<dbReference type="InterPro" id="IPR011990">
    <property type="entry name" value="TPR-like_helical_dom_sf"/>
</dbReference>
<dbReference type="SMART" id="SM00028">
    <property type="entry name" value="TPR"/>
    <property type="match status" value="4"/>
</dbReference>
<dbReference type="Proteomes" id="UP001236507">
    <property type="component" value="Unassembled WGS sequence"/>
</dbReference>
<dbReference type="RefSeq" id="WP_283345865.1">
    <property type="nucleotide sequence ID" value="NZ_JASHIF010000020.1"/>
</dbReference>
<organism evidence="6 7">
    <name type="scientific">Flectobacillus roseus</name>
    <dbReference type="NCBI Taxonomy" id="502259"/>
    <lineage>
        <taxon>Bacteria</taxon>
        <taxon>Pseudomonadati</taxon>
        <taxon>Bacteroidota</taxon>
        <taxon>Cytophagia</taxon>
        <taxon>Cytophagales</taxon>
        <taxon>Flectobacillaceae</taxon>
        <taxon>Flectobacillus</taxon>
    </lineage>
</organism>
<sequence>MSKKNKSPKVETQSPKETSETVIATPSGTSKNTILTIIVFAVVVLLGFSGGFSNQFVDWDDHVYVVENILVTHPSGHWLEAWQSHVASNYHPLTMWSLMLNATMSGAESARAFIVTNTFIHFLNVILVWILAQKLLESYETGERQKKFIAILTALLFAIHPMRVESVIWVSERKDVLYVFFLLLGSLQYFKYIDKGQKVIHWAFAFVLYIASCLSKGQAVIFPLVLLLFDYWRNREFSLKVFVEKIPFFVVSVVFGLIAINIQGGGNLGGMIHPIAATGVAFKPEDISYFKTITYAGYGFMMYWVHLVAPIGLRSMYMYEDPTLFHSEYYLGLVVMLGIWGWGIFNIKRNKLIAFGIGFFTVTIILVLQILQVGGAIMADRYTYLPYIGLFFMLAVGISKLIENPKMQQAVWAGCIVWLGILLIITRKQVGTWQNSGTLFSRRIELAPEKDDRAYSAAGQYYGAKENNLDLAIAYSEKAIQLGYKIDVTPLGNLASAYERKGDYPKAIEYLTKAIQQFPSADTYLNRGNTYLNAQMPDKALPDLEKALTMPENKRIGVNYGSLATAQLNTNRTEEALKNFNIAIDQYGSQNPEHFYNRGVTHHKLGHLEAAIIDIKRCLQLKPDHPQATQALSLLGVKR</sequence>
<reference evidence="6 7" key="1">
    <citation type="submission" date="2023-05" db="EMBL/GenBank/DDBJ databases">
        <title>Novel species of genus Flectobacillus isolated from stream in China.</title>
        <authorList>
            <person name="Lu H."/>
        </authorList>
    </citation>
    <scope>NUCLEOTIDE SEQUENCE [LARGE SCALE GENOMIC DNA]</scope>
    <source>
        <strain evidence="6 7">KCTC 42575</strain>
    </source>
</reference>
<evidence type="ECO:0000256" key="4">
    <source>
        <dbReference type="SAM" id="MobiDB-lite"/>
    </source>
</evidence>
<evidence type="ECO:0000256" key="1">
    <source>
        <dbReference type="ARBA" id="ARBA00022737"/>
    </source>
</evidence>
<gene>
    <name evidence="6" type="ORF">QM524_19740</name>
</gene>
<feature type="region of interest" description="Disordered" evidence="4">
    <location>
        <begin position="1"/>
        <end position="24"/>
    </location>
</feature>
<feature type="transmembrane region" description="Helical" evidence="5">
    <location>
        <begin position="176"/>
        <end position="193"/>
    </location>
</feature>
<accession>A0ABT6YE49</accession>
<dbReference type="Pfam" id="PF13432">
    <property type="entry name" value="TPR_16"/>
    <property type="match status" value="1"/>
</dbReference>
<keyword evidence="2 3" id="KW-0802">TPR repeat</keyword>
<evidence type="ECO:0000313" key="6">
    <source>
        <dbReference type="EMBL" id="MDI9861461.1"/>
    </source>
</evidence>
<keyword evidence="7" id="KW-1185">Reference proteome</keyword>
<evidence type="ECO:0000256" key="5">
    <source>
        <dbReference type="SAM" id="Phobius"/>
    </source>
</evidence>
<keyword evidence="5" id="KW-0472">Membrane</keyword>
<dbReference type="InterPro" id="IPR019734">
    <property type="entry name" value="TPR_rpt"/>
</dbReference>